<accession>A0ABN7WEC5</accession>
<comment type="caution">
    <text evidence="1">The sequence shown here is derived from an EMBL/GenBank/DDBJ whole genome shotgun (WGS) entry which is preliminary data.</text>
</comment>
<evidence type="ECO:0000313" key="2">
    <source>
        <dbReference type="Proteomes" id="UP000789901"/>
    </source>
</evidence>
<dbReference type="Proteomes" id="UP000789901">
    <property type="component" value="Unassembled WGS sequence"/>
</dbReference>
<name>A0ABN7WEC5_GIGMA</name>
<proteinExistence type="predicted"/>
<feature type="non-terminal residue" evidence="1">
    <location>
        <position position="1"/>
    </location>
</feature>
<organism evidence="1 2">
    <name type="scientific">Gigaspora margarita</name>
    <dbReference type="NCBI Taxonomy" id="4874"/>
    <lineage>
        <taxon>Eukaryota</taxon>
        <taxon>Fungi</taxon>
        <taxon>Fungi incertae sedis</taxon>
        <taxon>Mucoromycota</taxon>
        <taxon>Glomeromycotina</taxon>
        <taxon>Glomeromycetes</taxon>
        <taxon>Diversisporales</taxon>
        <taxon>Gigasporaceae</taxon>
        <taxon>Gigaspora</taxon>
    </lineage>
</organism>
<reference evidence="1 2" key="1">
    <citation type="submission" date="2021-06" db="EMBL/GenBank/DDBJ databases">
        <authorList>
            <person name="Kallberg Y."/>
            <person name="Tangrot J."/>
            <person name="Rosling A."/>
        </authorList>
    </citation>
    <scope>NUCLEOTIDE SEQUENCE [LARGE SCALE GENOMIC DNA]</scope>
    <source>
        <strain evidence="1 2">120-4 pot B 10/14</strain>
    </source>
</reference>
<dbReference type="EMBL" id="CAJVQB010039350">
    <property type="protein sequence ID" value="CAG8827295.1"/>
    <property type="molecule type" value="Genomic_DNA"/>
</dbReference>
<sequence length="62" mass="7250">MTEIHITASQIFFYNAQGEPAYLTFSSDLTMNTFTWAMNLYMEDIKQTKISIRFFEKVVGKT</sequence>
<evidence type="ECO:0000313" key="1">
    <source>
        <dbReference type="EMBL" id="CAG8827295.1"/>
    </source>
</evidence>
<keyword evidence="2" id="KW-1185">Reference proteome</keyword>
<protein>
    <submittedName>
        <fullName evidence="1">6393_t:CDS:1</fullName>
    </submittedName>
</protein>
<gene>
    <name evidence="1" type="ORF">GMARGA_LOCUS29359</name>
</gene>